<dbReference type="PANTHER" id="PTHR13754">
    <property type="entry name" value="METALLO-BETA-LACTAMASE SUPERFAMILY PROTEIN"/>
    <property type="match status" value="1"/>
</dbReference>
<dbReference type="GO" id="GO:0016740">
    <property type="term" value="F:transferase activity"/>
    <property type="evidence" value="ECO:0007669"/>
    <property type="project" value="TreeGrafter"/>
</dbReference>
<dbReference type="STRING" id="272844.PAB1761"/>
<dbReference type="RefSeq" id="WP_010868024.1">
    <property type="nucleotide sequence ID" value="NC_000868.1"/>
</dbReference>
<dbReference type="AlphaFoldDB" id="Q9V090"/>
<dbReference type="PIR" id="F75137">
    <property type="entry name" value="F75137"/>
</dbReference>
<feature type="domain" description="Rhodanese" evidence="1">
    <location>
        <begin position="138"/>
        <end position="176"/>
    </location>
</feature>
<dbReference type="Pfam" id="PF00753">
    <property type="entry name" value="Lactamase_B"/>
    <property type="match status" value="1"/>
</dbReference>
<dbReference type="KEGG" id="pab:PAB1761"/>
<dbReference type="Gene3D" id="3.60.15.10">
    <property type="entry name" value="Ribonuclease Z/Hydroxyacylglutathione hydrolase-like"/>
    <property type="match status" value="1"/>
</dbReference>
<dbReference type="PANTHER" id="PTHR13754:SF13">
    <property type="entry name" value="METALLO-BETA-LACTAMASE SUPERFAMILY PROTEIN (AFU_ORTHOLOGUE AFUA_3G07630)"/>
    <property type="match status" value="1"/>
</dbReference>
<evidence type="ECO:0000313" key="4">
    <source>
        <dbReference type="Proteomes" id="UP000000810"/>
    </source>
</evidence>
<dbReference type="PROSITE" id="PS50206">
    <property type="entry name" value="RHODANESE_3"/>
    <property type="match status" value="1"/>
</dbReference>
<evidence type="ECO:0000259" key="1">
    <source>
        <dbReference type="PROSITE" id="PS50206"/>
    </source>
</evidence>
<protein>
    <submittedName>
        <fullName evidence="3">Hydrolase, metallo-beta-lactamase superfamily</fullName>
    </submittedName>
    <submittedName>
        <fullName evidence="2">Metallo-beta-lactamase superfamily protein, putative</fullName>
    </submittedName>
</protein>
<dbReference type="InterPro" id="IPR052926">
    <property type="entry name" value="Metallo-beta-lactamase_dom"/>
</dbReference>
<dbReference type="EMBL" id="AJ248285">
    <property type="protein sequence ID" value="CAB49815.1"/>
    <property type="molecule type" value="Genomic_DNA"/>
</dbReference>
<gene>
    <name evidence="2" type="ordered locus">PAB1761</name>
</gene>
<dbReference type="GO" id="GO:0016787">
    <property type="term" value="F:hydrolase activity"/>
    <property type="evidence" value="ECO:0007669"/>
    <property type="project" value="UniProtKB-KW"/>
</dbReference>
<organism evidence="2 4">
    <name type="scientific">Pyrococcus abyssi (strain GE5 / Orsay)</name>
    <dbReference type="NCBI Taxonomy" id="272844"/>
    <lineage>
        <taxon>Archaea</taxon>
        <taxon>Methanobacteriati</taxon>
        <taxon>Methanobacteriota</taxon>
        <taxon>Thermococci</taxon>
        <taxon>Thermococcales</taxon>
        <taxon>Thermococcaceae</taxon>
        <taxon>Pyrococcus</taxon>
    </lineage>
</organism>
<name>Q9V090_PYRAB</name>
<evidence type="ECO:0000313" key="5">
    <source>
        <dbReference type="Proteomes" id="UP000009139"/>
    </source>
</evidence>
<dbReference type="PATRIC" id="fig|272844.11.peg.954"/>
<evidence type="ECO:0000313" key="2">
    <source>
        <dbReference type="EMBL" id="CAB49815.1"/>
    </source>
</evidence>
<keyword evidence="3" id="KW-0378">Hydrolase</keyword>
<reference evidence="2" key="2">
    <citation type="journal article" date="2000" name="J. Mol. Biol.">
        <title>Archaeal homologs of eukaryotic methylation guide small nucleolar RNAs: lessons from the Pyrococcus genomes.</title>
        <authorList>
            <person name="Gaspin C."/>
            <person name="Cavaille J."/>
            <person name="Erauso G."/>
        </authorList>
    </citation>
    <scope>NUCLEOTIDE SEQUENCE</scope>
    <source>
        <strain evidence="2">Orsay</strain>
    </source>
</reference>
<evidence type="ECO:0000313" key="3">
    <source>
        <dbReference type="EMBL" id="CCE70309.1"/>
    </source>
</evidence>
<dbReference type="SMART" id="SM00849">
    <property type="entry name" value="Lactamase_B"/>
    <property type="match status" value="1"/>
</dbReference>
<dbReference type="eggNOG" id="arCOG00503">
    <property type="taxonomic scope" value="Archaea"/>
</dbReference>
<keyword evidence="4" id="KW-1185">Reference proteome</keyword>
<reference evidence="2" key="1">
    <citation type="submission" date="1999-07" db="EMBL/GenBank/DDBJ databases">
        <authorList>
            <person name="Genoscope"/>
        </authorList>
    </citation>
    <scope>NUCLEOTIDE SEQUENCE</scope>
    <source>
        <strain evidence="2">Orsay</strain>
    </source>
</reference>
<dbReference type="EMBL" id="HE613800">
    <property type="protein sequence ID" value="CCE70309.1"/>
    <property type="molecule type" value="Genomic_DNA"/>
</dbReference>
<reference evidence="2" key="3">
    <citation type="journal article" date="2001" name="Genome Res.">
        <title>Genome evolution at the genus level: comparison of three complete genomes of hyperthermophilic archaea.</title>
        <authorList>
            <person name="Lecompte O."/>
            <person name="Ripp R."/>
            <person name="Puzos-Barbe V."/>
            <person name="Duprat S."/>
            <person name="Heilig R."/>
            <person name="Dietrich J."/>
            <person name="Thierry J.C."/>
            <person name="Poch O."/>
        </authorList>
    </citation>
    <scope>NUCLEOTIDE SEQUENCE</scope>
    <source>
        <strain evidence="2">Orsay</strain>
    </source>
</reference>
<reference evidence="2 4" key="4">
    <citation type="journal article" date="2003" name="Mol. Microbiol.">
        <title>An integrated analysis of the genome of the hyperthermophilic archaeon Pyrococcus abyssi.</title>
        <authorList>
            <person name="Cohen G."/>
            <person name="Barbe V."/>
            <person name="Flament D."/>
            <person name="Galperin M."/>
            <person name="Heilig R."/>
            <person name="Ripp R."/>
            <person name="Lecompte O."/>
            <person name="Prieur D."/>
            <person name="Poch O."/>
            <person name="Quellerou J."/>
            <person name="Thierry J.C."/>
            <person name="Van der Oost J."/>
            <person name="Weissenbach J."/>
            <person name="Zivanovic Y."/>
            <person name="Forterre P."/>
        </authorList>
    </citation>
    <scope>NUCLEOTIDE SEQUENCE [LARGE SCALE GENOMIC DNA]</scope>
    <source>
        <strain evidence="4">GE5 / Orsay</strain>
        <strain evidence="2">Orsay</strain>
    </source>
</reference>
<dbReference type="CDD" id="cd07713">
    <property type="entry name" value="DHPS-like_MBL-fold"/>
    <property type="match status" value="1"/>
</dbReference>
<reference evidence="3 5" key="5">
    <citation type="journal article" date="2012" name="Curr. Microbiol.">
        <title>Re-annotation of two hyperthermophilic archaea Pyrococcus abyssi GE5 and Pyrococcus furiosus DSM 3638.</title>
        <authorList>
            <person name="Gao J."/>
            <person name="Wang J."/>
        </authorList>
    </citation>
    <scope>GENOME REANNOTATION</scope>
    <source>
        <strain evidence="3">GE5</strain>
        <strain evidence="5">GE5 / Orsay</strain>
    </source>
</reference>
<dbReference type="InterPro" id="IPR036866">
    <property type="entry name" value="RibonucZ/Hydroxyglut_hydro"/>
</dbReference>
<dbReference type="Proteomes" id="UP000000810">
    <property type="component" value="Chromosome"/>
</dbReference>
<dbReference type="Proteomes" id="UP000009139">
    <property type="component" value="Chromosome"/>
</dbReference>
<dbReference type="InterPro" id="IPR001763">
    <property type="entry name" value="Rhodanese-like_dom"/>
</dbReference>
<sequence length="221" mass="24547">MTRLIILNDNVPSKGLMNDWGWSVLVEGRKRFLFDADTNPLVLAHNSKALNVNLRNLDFAVLSHWHYDHYGGFQYIAELNPGIKFYAPIQGLAMAMRWGFQPIAINSAGEIEEGVYTSGVIDGIEQAVGVETSSGLIVIVGCSHPGVDRMVQKVLEASGYKRAYLVIGGFHSPPIQRLRRLAELSELIAPAHCSGEMAKMFVRKNYGERYVEVRTGTILEV</sequence>
<dbReference type="OrthoDB" id="7773at2157"/>
<dbReference type="SUPFAM" id="SSF56281">
    <property type="entry name" value="Metallo-hydrolase/oxidoreductase"/>
    <property type="match status" value="1"/>
</dbReference>
<dbReference type="InterPro" id="IPR041712">
    <property type="entry name" value="DHPS-like_MBL-fold"/>
</dbReference>
<proteinExistence type="predicted"/>
<accession>Q9V090</accession>
<dbReference type="HOGENOM" id="CLU_036012_1_0_2"/>
<dbReference type="InterPro" id="IPR001279">
    <property type="entry name" value="Metallo-B-lactamas"/>
</dbReference>